<feature type="domain" description="Helix-hairpin-helix DNA-binding motif class 1" evidence="2">
    <location>
        <begin position="954"/>
        <end position="973"/>
    </location>
</feature>
<sequence length="1073" mass="119497">MSTPPDELSEFEIYPEEDDSLEYETSFEDDLSQFEVYAEDQAKPLLQTATPETAEDITSVPGLTIGETPSPEYRKLPTLEERLRDPVAIAAAKAEPNQVLGKNFLTSTRDVREKIFTQANLTYEALESQQAKPIFLRLSKMLKDTDSENFLEKYPSALYVLKTEKSLFATHAVRSLKYLNLLYNNDALPTEERRQAYEMHNRILDVIQRKANEIQAGFDPARQNLQTGTSGIAQQPIPTIGKDYSSLDDLTTGVMRVIDMIDVPDRLAFAAVTDADYQDALPEQRVDYIRNLAKANLTPVSPASKSKGYSMRNPIASMFMFASDVLGKGSATALTGAFGSLKLLADMAIEQDAESMARRLPSGRMAAEFAPVRDPEKAAPKRKKADIDYHRHLTEAMTMYSIAEKGMTDVALLVLTAPTTYVTGGLAGVPKVLNQVEEIIKLGYKGKGMAKARPFTDQEKIELIQKTKDAMEEGYKARSSFVTDAESLGTVNSHTFSDKIVNENISKGIKRDIDFAKIQLEEALKAQQRNVFGSRQKVKRAQAELDRLNALYNDKVTEGQKLKANSQAYLDFEDAAFGTIRYPKSGSVLTEGLGVTPLKTDEGVELFSDVYRDIAKYATDNGVDIKDLDTYFGKGGEFLGKSELSFMGKPIRIPGTGPYFFHRAMRKLAPKFEKFPKVKRALAQSGSQFKNIRRTGVTMFDEEGGILQRRARARKELLKKDATNAAVDLFSRGSLRLVANDGFQDHLLTRVLDANFTYHEADGLMFDRLKFLEDIPAPVRGRGDPEFSSVAITQERQMDLLEPLVTRFEPAREGGKTVLKKVQELAPPPPRVQVPPGIRPAPESLLQFPRLKRDKAIDLSITKIPGIGPKKRKALLAEFNSYENVSNATYYELGRVKELSQKDKLSILYHYNYNPDTSIYNIDTRKIPGIGAAVQKKLVNELGGPTKVADASLEEIAAVKGVGKNKAQKIFDHFTDIKAAMYAVYSDKTDLTNYKSWLDIITDETDPVQILAIGTREADTLKGAKPGMAGPESVEILRRDSSMDEAIDALVSRDARLREIKKADTENKTYLLN</sequence>
<gene>
    <name evidence="3" type="ORF">DCW74_04325</name>
</gene>
<dbReference type="EMBL" id="DNAN01000147">
    <property type="protein sequence ID" value="HAW74947.1"/>
    <property type="molecule type" value="Genomic_DNA"/>
</dbReference>
<dbReference type="GO" id="GO:0009380">
    <property type="term" value="C:excinuclease repair complex"/>
    <property type="evidence" value="ECO:0007669"/>
    <property type="project" value="TreeGrafter"/>
</dbReference>
<evidence type="ECO:0000259" key="2">
    <source>
        <dbReference type="SMART" id="SM00278"/>
    </source>
</evidence>
<accession>A0A350P0Y0</accession>
<evidence type="ECO:0000256" key="1">
    <source>
        <dbReference type="SAM" id="MobiDB-lite"/>
    </source>
</evidence>
<dbReference type="Gene3D" id="1.10.150.20">
    <property type="entry name" value="5' to 3' exonuclease, C-terminal subdomain"/>
    <property type="match status" value="2"/>
</dbReference>
<dbReference type="Proteomes" id="UP000263517">
    <property type="component" value="Unassembled WGS sequence"/>
</dbReference>
<dbReference type="InterPro" id="IPR050066">
    <property type="entry name" value="UvrABC_protein_C"/>
</dbReference>
<dbReference type="InterPro" id="IPR010994">
    <property type="entry name" value="RuvA_2-like"/>
</dbReference>
<dbReference type="AlphaFoldDB" id="A0A350P0Y0"/>
<dbReference type="InterPro" id="IPR003583">
    <property type="entry name" value="Hlx-hairpin-Hlx_DNA-bd_motif"/>
</dbReference>
<feature type="region of interest" description="Disordered" evidence="1">
    <location>
        <begin position="1"/>
        <end position="21"/>
    </location>
</feature>
<comment type="caution">
    <text evidence="3">The sequence shown here is derived from an EMBL/GenBank/DDBJ whole genome shotgun (WGS) entry which is preliminary data.</text>
</comment>
<name>A0A350P0Y0_9ALTE</name>
<evidence type="ECO:0000313" key="4">
    <source>
        <dbReference type="Proteomes" id="UP000263517"/>
    </source>
</evidence>
<dbReference type="SMART" id="SM00278">
    <property type="entry name" value="HhH1"/>
    <property type="match status" value="3"/>
</dbReference>
<feature type="domain" description="Helix-hairpin-helix DNA-binding motif class 1" evidence="2">
    <location>
        <begin position="922"/>
        <end position="941"/>
    </location>
</feature>
<protein>
    <recommendedName>
        <fullName evidence="2">Helix-hairpin-helix DNA-binding motif class 1 domain-containing protein</fullName>
    </recommendedName>
</protein>
<evidence type="ECO:0000313" key="3">
    <source>
        <dbReference type="EMBL" id="HAW74947.1"/>
    </source>
</evidence>
<proteinExistence type="predicted"/>
<organism evidence="3 4">
    <name type="scientific">Alteromonas australica</name>
    <dbReference type="NCBI Taxonomy" id="589873"/>
    <lineage>
        <taxon>Bacteria</taxon>
        <taxon>Pseudomonadati</taxon>
        <taxon>Pseudomonadota</taxon>
        <taxon>Gammaproteobacteria</taxon>
        <taxon>Alteromonadales</taxon>
        <taxon>Alteromonadaceae</taxon>
        <taxon>Alteromonas/Salinimonas group</taxon>
        <taxon>Alteromonas</taxon>
    </lineage>
</organism>
<dbReference type="GO" id="GO:0003677">
    <property type="term" value="F:DNA binding"/>
    <property type="evidence" value="ECO:0007669"/>
    <property type="project" value="InterPro"/>
</dbReference>
<dbReference type="PANTHER" id="PTHR30562:SF1">
    <property type="entry name" value="UVRABC SYSTEM PROTEIN C"/>
    <property type="match status" value="1"/>
</dbReference>
<dbReference type="GO" id="GO:0006281">
    <property type="term" value="P:DNA repair"/>
    <property type="evidence" value="ECO:0007669"/>
    <property type="project" value="InterPro"/>
</dbReference>
<feature type="compositionally biased region" description="Acidic residues" evidence="1">
    <location>
        <begin position="7"/>
        <end position="21"/>
    </location>
</feature>
<dbReference type="SUPFAM" id="SSF47781">
    <property type="entry name" value="RuvA domain 2-like"/>
    <property type="match status" value="2"/>
</dbReference>
<dbReference type="PANTHER" id="PTHR30562">
    <property type="entry name" value="UVRC/OXIDOREDUCTASE"/>
    <property type="match status" value="1"/>
</dbReference>
<dbReference type="Pfam" id="PF14520">
    <property type="entry name" value="HHH_5"/>
    <property type="match status" value="2"/>
</dbReference>
<feature type="non-terminal residue" evidence="3">
    <location>
        <position position="1073"/>
    </location>
</feature>
<reference evidence="3 4" key="1">
    <citation type="journal article" date="2018" name="Nat. Biotechnol.">
        <title>A standardized bacterial taxonomy based on genome phylogeny substantially revises the tree of life.</title>
        <authorList>
            <person name="Parks D.H."/>
            <person name="Chuvochina M."/>
            <person name="Waite D.W."/>
            <person name="Rinke C."/>
            <person name="Skarshewski A."/>
            <person name="Chaumeil P.A."/>
            <person name="Hugenholtz P."/>
        </authorList>
    </citation>
    <scope>NUCLEOTIDE SEQUENCE [LARGE SCALE GENOMIC DNA]</scope>
    <source>
        <strain evidence="3">UBA11978</strain>
    </source>
</reference>
<feature type="domain" description="Helix-hairpin-helix DNA-binding motif class 1" evidence="2">
    <location>
        <begin position="859"/>
        <end position="878"/>
    </location>
</feature>